<feature type="region of interest" description="Disordered" evidence="1">
    <location>
        <begin position="1"/>
        <end position="47"/>
    </location>
</feature>
<name>A0AA41QGE4_9MICO</name>
<reference evidence="2" key="1">
    <citation type="submission" date="2022-01" db="EMBL/GenBank/DDBJ databases">
        <title>Antribacter sp. nov., isolated from Guizhou of China.</title>
        <authorList>
            <person name="Chengliang C."/>
            <person name="Ya Z."/>
        </authorList>
    </citation>
    <scope>NUCLEOTIDE SEQUENCE</scope>
    <source>
        <strain evidence="2">KLBMP 9083</strain>
    </source>
</reference>
<evidence type="ECO:0000313" key="3">
    <source>
        <dbReference type="Proteomes" id="UP001165405"/>
    </source>
</evidence>
<evidence type="ECO:0000256" key="1">
    <source>
        <dbReference type="SAM" id="MobiDB-lite"/>
    </source>
</evidence>
<gene>
    <name evidence="2" type="ORF">L1785_18630</name>
</gene>
<accession>A0AA41QGE4</accession>
<organism evidence="2 3">
    <name type="scientific">Antribacter soli</name>
    <dbReference type="NCBI Taxonomy" id="2910976"/>
    <lineage>
        <taxon>Bacteria</taxon>
        <taxon>Bacillati</taxon>
        <taxon>Actinomycetota</taxon>
        <taxon>Actinomycetes</taxon>
        <taxon>Micrococcales</taxon>
        <taxon>Promicromonosporaceae</taxon>
        <taxon>Antribacter</taxon>
    </lineage>
</organism>
<dbReference type="Proteomes" id="UP001165405">
    <property type="component" value="Unassembled WGS sequence"/>
</dbReference>
<protein>
    <submittedName>
        <fullName evidence="2">Uncharacterized protein</fullName>
    </submittedName>
</protein>
<dbReference type="AlphaFoldDB" id="A0AA41QGE4"/>
<proteinExistence type="predicted"/>
<dbReference type="RefSeq" id="WP_236090800.1">
    <property type="nucleotide sequence ID" value="NZ_JAKGSG010000053.1"/>
</dbReference>
<sequence>MSKSVICPDCNQRGGVRDGKINTHQKPGGGTCPGSGKSESSGREPRD</sequence>
<dbReference type="EMBL" id="JAKGSG010000053">
    <property type="protein sequence ID" value="MCF4122995.1"/>
    <property type="molecule type" value="Genomic_DNA"/>
</dbReference>
<keyword evidence="3" id="KW-1185">Reference proteome</keyword>
<evidence type="ECO:0000313" key="2">
    <source>
        <dbReference type="EMBL" id="MCF4122995.1"/>
    </source>
</evidence>
<comment type="caution">
    <text evidence="2">The sequence shown here is derived from an EMBL/GenBank/DDBJ whole genome shotgun (WGS) entry which is preliminary data.</text>
</comment>